<dbReference type="GO" id="GO:0016787">
    <property type="term" value="F:hydrolase activity"/>
    <property type="evidence" value="ECO:0007669"/>
    <property type="project" value="UniProtKB-KW"/>
</dbReference>
<dbReference type="AlphaFoldDB" id="A0A1G7EKF2"/>
<proteinExistence type="predicted"/>
<dbReference type="Pfam" id="PF00857">
    <property type="entry name" value="Isochorismatase"/>
    <property type="match status" value="1"/>
</dbReference>
<keyword evidence="1" id="KW-0378">Hydrolase</keyword>
<organism evidence="3 4">
    <name type="scientific">Terriglobus roseus</name>
    <dbReference type="NCBI Taxonomy" id="392734"/>
    <lineage>
        <taxon>Bacteria</taxon>
        <taxon>Pseudomonadati</taxon>
        <taxon>Acidobacteriota</taxon>
        <taxon>Terriglobia</taxon>
        <taxon>Terriglobales</taxon>
        <taxon>Acidobacteriaceae</taxon>
        <taxon>Terriglobus</taxon>
    </lineage>
</organism>
<dbReference type="RefSeq" id="WP_083343361.1">
    <property type="nucleotide sequence ID" value="NZ_LT629690.1"/>
</dbReference>
<gene>
    <name evidence="3" type="ORF">SAMN05444167_0014</name>
</gene>
<dbReference type="Proteomes" id="UP000182427">
    <property type="component" value="Chromosome I"/>
</dbReference>
<reference evidence="3 4" key="1">
    <citation type="submission" date="2016-10" db="EMBL/GenBank/DDBJ databases">
        <authorList>
            <person name="de Groot N.N."/>
        </authorList>
    </citation>
    <scope>NUCLEOTIDE SEQUENCE [LARGE SCALE GENOMIC DNA]</scope>
    <source>
        <strain evidence="3 4">GAS232</strain>
    </source>
</reference>
<protein>
    <submittedName>
        <fullName evidence="3">Nicotinamidase-related amidase</fullName>
    </submittedName>
</protein>
<dbReference type="InterPro" id="IPR050272">
    <property type="entry name" value="Isochorismatase-like_hydrls"/>
</dbReference>
<dbReference type="PANTHER" id="PTHR43540">
    <property type="entry name" value="PEROXYUREIDOACRYLATE/UREIDOACRYLATE AMIDOHYDROLASE-RELATED"/>
    <property type="match status" value="1"/>
</dbReference>
<dbReference type="InterPro" id="IPR036380">
    <property type="entry name" value="Isochorismatase-like_sf"/>
</dbReference>
<evidence type="ECO:0000256" key="1">
    <source>
        <dbReference type="ARBA" id="ARBA00022801"/>
    </source>
</evidence>
<name>A0A1G7EKF2_9BACT</name>
<accession>A0A1G7EKF2</accession>
<dbReference type="EMBL" id="LT629690">
    <property type="protein sequence ID" value="SDE64169.1"/>
    <property type="molecule type" value="Genomic_DNA"/>
</dbReference>
<evidence type="ECO:0000313" key="3">
    <source>
        <dbReference type="EMBL" id="SDE64169.1"/>
    </source>
</evidence>
<dbReference type="InterPro" id="IPR000868">
    <property type="entry name" value="Isochorismatase-like_dom"/>
</dbReference>
<dbReference type="CDD" id="cd00431">
    <property type="entry name" value="cysteine_hydrolases"/>
    <property type="match status" value="1"/>
</dbReference>
<evidence type="ECO:0000259" key="2">
    <source>
        <dbReference type="Pfam" id="PF00857"/>
    </source>
</evidence>
<dbReference type="SUPFAM" id="SSF52499">
    <property type="entry name" value="Isochorismatase-like hydrolases"/>
    <property type="match status" value="1"/>
</dbReference>
<keyword evidence="4" id="KW-1185">Reference proteome</keyword>
<dbReference type="PANTHER" id="PTHR43540:SF7">
    <property type="entry name" value="ISOCHORISMATASE FAMILY PROTEIN YECD"/>
    <property type="match status" value="1"/>
</dbReference>
<feature type="domain" description="Isochorismatase-like" evidence="2">
    <location>
        <begin position="13"/>
        <end position="184"/>
    </location>
</feature>
<sequence>MADKTLSLDAKKTALVLIDLQYAIVGRDVQPHAAKDVVERSRRMADALRAKGGAVVYVHVNLQDFMQLPSDEPTQLPKDIPAMASEIVPEAGKQDGDLVIAKRHWGAFAQTNLEAELRARGVETIVLAGIATNIGVESTFRQGTGLGFTFVVVEDACATFSKEMQDFAFKNIFPRAGLVRSTDEVIAAIV</sequence>
<dbReference type="Gene3D" id="3.40.50.850">
    <property type="entry name" value="Isochorismatase-like"/>
    <property type="match status" value="1"/>
</dbReference>
<dbReference type="OrthoDB" id="9785724at2"/>
<evidence type="ECO:0000313" key="4">
    <source>
        <dbReference type="Proteomes" id="UP000182427"/>
    </source>
</evidence>